<dbReference type="AlphaFoldDB" id="A0A0A9C5G7"/>
<proteinExistence type="predicted"/>
<evidence type="ECO:0000256" key="1">
    <source>
        <dbReference type="SAM" id="Phobius"/>
    </source>
</evidence>
<sequence>MCSALAALGSGRHVPCIKYKWLPKHMFCSWVRLSGFLTFSNLIALLASKYYAKM</sequence>
<evidence type="ECO:0000313" key="2">
    <source>
        <dbReference type="EMBL" id="JAD68610.1"/>
    </source>
</evidence>
<protein>
    <submittedName>
        <fullName evidence="2">Uncharacterized protein</fullName>
    </submittedName>
</protein>
<accession>A0A0A9C5G7</accession>
<organism evidence="2">
    <name type="scientific">Arundo donax</name>
    <name type="common">Giant reed</name>
    <name type="synonym">Donax arundinaceus</name>
    <dbReference type="NCBI Taxonomy" id="35708"/>
    <lineage>
        <taxon>Eukaryota</taxon>
        <taxon>Viridiplantae</taxon>
        <taxon>Streptophyta</taxon>
        <taxon>Embryophyta</taxon>
        <taxon>Tracheophyta</taxon>
        <taxon>Spermatophyta</taxon>
        <taxon>Magnoliopsida</taxon>
        <taxon>Liliopsida</taxon>
        <taxon>Poales</taxon>
        <taxon>Poaceae</taxon>
        <taxon>PACMAD clade</taxon>
        <taxon>Arundinoideae</taxon>
        <taxon>Arundineae</taxon>
        <taxon>Arundo</taxon>
    </lineage>
</organism>
<keyword evidence="1" id="KW-0812">Transmembrane</keyword>
<reference evidence="2" key="1">
    <citation type="submission" date="2014-09" db="EMBL/GenBank/DDBJ databases">
        <authorList>
            <person name="Magalhaes I.L.F."/>
            <person name="Oliveira U."/>
            <person name="Santos F.R."/>
            <person name="Vidigal T.H.D.A."/>
            <person name="Brescovit A.D."/>
            <person name="Santos A.J."/>
        </authorList>
    </citation>
    <scope>NUCLEOTIDE SEQUENCE</scope>
    <source>
        <tissue evidence="2">Shoot tissue taken approximately 20 cm above the soil surface</tissue>
    </source>
</reference>
<keyword evidence="1" id="KW-0472">Membrane</keyword>
<reference evidence="2" key="2">
    <citation type="journal article" date="2015" name="Data Brief">
        <title>Shoot transcriptome of the giant reed, Arundo donax.</title>
        <authorList>
            <person name="Barrero R.A."/>
            <person name="Guerrero F.D."/>
            <person name="Moolhuijzen P."/>
            <person name="Goolsby J.A."/>
            <person name="Tidwell J."/>
            <person name="Bellgard S.E."/>
            <person name="Bellgard M.I."/>
        </authorList>
    </citation>
    <scope>NUCLEOTIDE SEQUENCE</scope>
    <source>
        <tissue evidence="2">Shoot tissue taken approximately 20 cm above the soil surface</tissue>
    </source>
</reference>
<dbReference type="EMBL" id="GBRH01229285">
    <property type="protein sequence ID" value="JAD68610.1"/>
    <property type="molecule type" value="Transcribed_RNA"/>
</dbReference>
<name>A0A0A9C5G7_ARUDO</name>
<feature type="transmembrane region" description="Helical" evidence="1">
    <location>
        <begin position="30"/>
        <end position="52"/>
    </location>
</feature>
<keyword evidence="1" id="KW-1133">Transmembrane helix</keyword>